<evidence type="ECO:0000256" key="8">
    <source>
        <dbReference type="ARBA" id="ARBA00023004"/>
    </source>
</evidence>
<evidence type="ECO:0000256" key="7">
    <source>
        <dbReference type="ARBA" id="ARBA00023002"/>
    </source>
</evidence>
<comment type="function">
    <text evidence="2">Involved in the biosynthesis of 5-hydroxyectoine, called compatible solute, which helps organisms to survive extreme osmotic stress by acting as a highly soluble organic osmolyte. Catalyzes the 2-oxoglutarate-dependent selective hydroxylation of L-ectoine to yield (4S,5S)-5-hydroxyectoine.</text>
</comment>
<name>A0A7X7LW58_9RHOO</name>
<keyword evidence="8" id="KW-0408">Iron</keyword>
<dbReference type="InterPro" id="IPR008775">
    <property type="entry name" value="Phytyl_CoA_dOase-like"/>
</dbReference>
<evidence type="ECO:0000256" key="1">
    <source>
        <dbReference type="ARBA" id="ARBA00001954"/>
    </source>
</evidence>
<dbReference type="GO" id="GO:0016706">
    <property type="term" value="F:2-oxoglutarate-dependent dioxygenase activity"/>
    <property type="evidence" value="ECO:0007669"/>
    <property type="project" value="InterPro"/>
</dbReference>
<gene>
    <name evidence="11" type="primary">thpD</name>
    <name evidence="11" type="ORF">GX576_08850</name>
</gene>
<comment type="caution">
    <text evidence="11">The sequence shown here is derived from an EMBL/GenBank/DDBJ whole genome shotgun (WGS) entry which is preliminary data.</text>
</comment>
<comment type="subunit">
    <text evidence="4">Homodimer.</text>
</comment>
<dbReference type="GO" id="GO:0005506">
    <property type="term" value="F:iron ion binding"/>
    <property type="evidence" value="ECO:0007669"/>
    <property type="project" value="UniProtKB-ARBA"/>
</dbReference>
<evidence type="ECO:0000256" key="6">
    <source>
        <dbReference type="ARBA" id="ARBA00022964"/>
    </source>
</evidence>
<comment type="cofactor">
    <cofactor evidence="1">
        <name>Fe(2+)</name>
        <dbReference type="ChEBI" id="CHEBI:29033"/>
    </cofactor>
</comment>
<dbReference type="AlphaFoldDB" id="A0A7X7LW58"/>
<sequence>MTDPNRTAATLADRYPSRIAAEPSLLARQDPVVHGRAEDGPLDAERLAFYENNGYLSFEAFFSAEEIRPYLDELARLRASESERAAPEAVIEPDSGELRSIFAVHKNNVALRELCTHPRLVAIARQLLGGQVYIHQSRINYKSGFRGREFYWHSDFETWHVEDGLPAMRTLSCSVSLTPNTAHNGPLMVIPGSHRKYVACVGETPENHYRKSLRQQEYGVPDEDSLAGLVAEGGIVAPKGPAGSVTFFDCNLMHGSNSNITPFPRSNVFIVFNSVENRPQAPFCGLAPRPPFIAEREDFGPVGG</sequence>
<dbReference type="PANTHER" id="PTHR20883">
    <property type="entry name" value="PHYTANOYL-COA DIOXYGENASE DOMAIN CONTAINING 1"/>
    <property type="match status" value="1"/>
</dbReference>
<dbReference type="Gene3D" id="2.60.120.620">
    <property type="entry name" value="q2cbj1_9rhob like domain"/>
    <property type="match status" value="1"/>
</dbReference>
<proteinExistence type="inferred from homology"/>
<evidence type="ECO:0000313" key="12">
    <source>
        <dbReference type="Proteomes" id="UP000536534"/>
    </source>
</evidence>
<dbReference type="Proteomes" id="UP000536534">
    <property type="component" value="Unassembled WGS sequence"/>
</dbReference>
<keyword evidence="5" id="KW-0479">Metal-binding</keyword>
<evidence type="ECO:0000256" key="5">
    <source>
        <dbReference type="ARBA" id="ARBA00022723"/>
    </source>
</evidence>
<evidence type="ECO:0000256" key="9">
    <source>
        <dbReference type="ARBA" id="ARBA00049228"/>
    </source>
</evidence>
<keyword evidence="7 11" id="KW-0560">Oxidoreductase</keyword>
<evidence type="ECO:0000256" key="4">
    <source>
        <dbReference type="ARBA" id="ARBA00011738"/>
    </source>
</evidence>
<protein>
    <recommendedName>
        <fullName evidence="10">Ectoine hydroxylase</fullName>
        <ecNumber evidence="10">1.14.11.55</ecNumber>
    </recommendedName>
</protein>
<evidence type="ECO:0000313" key="11">
    <source>
        <dbReference type="EMBL" id="NLF54484.1"/>
    </source>
</evidence>
<comment type="similarity">
    <text evidence="3">Belongs to the PhyH family. EctD subfamily.</text>
</comment>
<dbReference type="PANTHER" id="PTHR20883:SF48">
    <property type="entry name" value="ECTOINE DIOXYGENASE"/>
    <property type="match status" value="1"/>
</dbReference>
<evidence type="ECO:0000256" key="2">
    <source>
        <dbReference type="ARBA" id="ARBA00004063"/>
    </source>
</evidence>
<keyword evidence="6" id="KW-0223">Dioxygenase</keyword>
<dbReference type="SUPFAM" id="SSF51197">
    <property type="entry name" value="Clavaminate synthase-like"/>
    <property type="match status" value="1"/>
</dbReference>
<dbReference type="EC" id="1.14.11.55" evidence="10"/>
<dbReference type="InterPro" id="IPR012774">
    <property type="entry name" value="EctD"/>
</dbReference>
<reference evidence="11 12" key="1">
    <citation type="journal article" date="2020" name="Biotechnol. Biofuels">
        <title>New insights from the biogas microbiome by comprehensive genome-resolved metagenomics of nearly 1600 species originating from multiple anaerobic digesters.</title>
        <authorList>
            <person name="Campanaro S."/>
            <person name="Treu L."/>
            <person name="Rodriguez-R L.M."/>
            <person name="Kovalovszki A."/>
            <person name="Ziels R.M."/>
            <person name="Maus I."/>
            <person name="Zhu X."/>
            <person name="Kougias P.G."/>
            <person name="Basile A."/>
            <person name="Luo G."/>
            <person name="Schluter A."/>
            <person name="Konstantinidis K.T."/>
            <person name="Angelidaki I."/>
        </authorList>
    </citation>
    <scope>NUCLEOTIDE SEQUENCE [LARGE SCALE GENOMIC DNA]</scope>
    <source>
        <strain evidence="11">AS06rmzACSIP_256</strain>
    </source>
</reference>
<dbReference type="NCBIfam" id="TIGR02408">
    <property type="entry name" value="ectoine_ThpD"/>
    <property type="match status" value="1"/>
</dbReference>
<accession>A0A7X7LW58</accession>
<organism evidence="11 12">
    <name type="scientific">Thauera phenolivorans</name>
    <dbReference type="NCBI Taxonomy" id="1792543"/>
    <lineage>
        <taxon>Bacteria</taxon>
        <taxon>Pseudomonadati</taxon>
        <taxon>Pseudomonadota</taxon>
        <taxon>Betaproteobacteria</taxon>
        <taxon>Rhodocyclales</taxon>
        <taxon>Zoogloeaceae</taxon>
        <taxon>Thauera</taxon>
    </lineage>
</organism>
<dbReference type="EMBL" id="JAAYYV010000229">
    <property type="protein sequence ID" value="NLF54484.1"/>
    <property type="molecule type" value="Genomic_DNA"/>
</dbReference>
<evidence type="ECO:0000256" key="10">
    <source>
        <dbReference type="NCBIfam" id="TIGR02408"/>
    </source>
</evidence>
<comment type="catalytic activity">
    <reaction evidence="9">
        <text>L-ectoine + 2-oxoglutarate + O2 = 5-hydroxyectoine + succinate + CO2</text>
        <dbReference type="Rhea" id="RHEA:45740"/>
        <dbReference type="ChEBI" id="CHEBI:15379"/>
        <dbReference type="ChEBI" id="CHEBI:16526"/>
        <dbReference type="ChEBI" id="CHEBI:16810"/>
        <dbReference type="ChEBI" id="CHEBI:30031"/>
        <dbReference type="ChEBI" id="CHEBI:58515"/>
        <dbReference type="ChEBI" id="CHEBI:85413"/>
        <dbReference type="EC" id="1.14.11.55"/>
    </reaction>
</comment>
<evidence type="ECO:0000256" key="3">
    <source>
        <dbReference type="ARBA" id="ARBA00007851"/>
    </source>
</evidence>
<dbReference type="Pfam" id="PF05721">
    <property type="entry name" value="PhyH"/>
    <property type="match status" value="1"/>
</dbReference>